<feature type="transmembrane region" description="Helical" evidence="1">
    <location>
        <begin position="81"/>
        <end position="102"/>
    </location>
</feature>
<evidence type="ECO:0000313" key="2">
    <source>
        <dbReference type="EMBL" id="SHJ71435.1"/>
    </source>
</evidence>
<keyword evidence="1" id="KW-0812">Transmembrane</keyword>
<dbReference type="OrthoDB" id="3320984at2"/>
<dbReference type="EMBL" id="FRAI01000005">
    <property type="protein sequence ID" value="SHJ71435.1"/>
    <property type="molecule type" value="Genomic_DNA"/>
</dbReference>
<organism evidence="2 3">
    <name type="scientific">Anaerobranca californiensis DSM 14826</name>
    <dbReference type="NCBI Taxonomy" id="1120989"/>
    <lineage>
        <taxon>Bacteria</taxon>
        <taxon>Bacillati</taxon>
        <taxon>Bacillota</taxon>
        <taxon>Clostridia</taxon>
        <taxon>Eubacteriales</taxon>
        <taxon>Proteinivoracaceae</taxon>
        <taxon>Anaerobranca</taxon>
    </lineage>
</organism>
<keyword evidence="3" id="KW-1185">Reference proteome</keyword>
<feature type="transmembrane region" description="Helical" evidence="1">
    <location>
        <begin position="57"/>
        <end position="75"/>
    </location>
</feature>
<protein>
    <submittedName>
        <fullName evidence="2">Putative MFS transporter, AGZA family, xanthine/uracil permease</fullName>
    </submittedName>
</protein>
<evidence type="ECO:0000256" key="1">
    <source>
        <dbReference type="SAM" id="Phobius"/>
    </source>
</evidence>
<accession>A0A1M6LJV9</accession>
<evidence type="ECO:0000313" key="3">
    <source>
        <dbReference type="Proteomes" id="UP000243547"/>
    </source>
</evidence>
<feature type="transmembrane region" description="Helical" evidence="1">
    <location>
        <begin position="31"/>
        <end position="50"/>
    </location>
</feature>
<dbReference type="Proteomes" id="UP000243547">
    <property type="component" value="Unassembled WGS sequence"/>
</dbReference>
<proteinExistence type="predicted"/>
<gene>
    <name evidence="2" type="ORF">SAMN02745227_00537</name>
</gene>
<dbReference type="AlphaFoldDB" id="A0A1M6LJV9"/>
<sequence length="112" mass="12108">MFPYFANYIMTRFNGAAGEVMANLSTGIVPLGQGAMFTGLIWGAVLVFIIDNQFEKAAITTVIGALISATGFMHAPSLTFLYNYQYTVGYGIITLLFAAFHLGNKKLKKLGA</sequence>
<reference evidence="3" key="1">
    <citation type="submission" date="2016-11" db="EMBL/GenBank/DDBJ databases">
        <authorList>
            <person name="Varghese N."/>
            <person name="Submissions S."/>
        </authorList>
    </citation>
    <scope>NUCLEOTIDE SEQUENCE [LARGE SCALE GENOMIC DNA]</scope>
    <source>
        <strain evidence="3">DSM 14826</strain>
    </source>
</reference>
<name>A0A1M6LJV9_9FIRM</name>
<keyword evidence="1" id="KW-1133">Transmembrane helix</keyword>
<dbReference type="RefSeq" id="WP_072906065.1">
    <property type="nucleotide sequence ID" value="NZ_FRAI01000005.1"/>
</dbReference>
<dbReference type="PANTHER" id="PTHR31610">
    <property type="entry name" value="SLR0360 PROTEIN"/>
    <property type="match status" value="1"/>
</dbReference>
<dbReference type="PANTHER" id="PTHR31610:SF0">
    <property type="entry name" value="SLC26A_SULP TRANSPORTER DOMAIN-CONTAINING PROTEIN"/>
    <property type="match status" value="1"/>
</dbReference>
<dbReference type="STRING" id="1120989.SAMN02745227_00537"/>
<keyword evidence="1" id="KW-0472">Membrane</keyword>